<evidence type="ECO:0000256" key="2">
    <source>
        <dbReference type="ARBA" id="ARBA00022900"/>
    </source>
</evidence>
<feature type="chain" id="PRO_5047443567" description="TIL domain-containing protein" evidence="4">
    <location>
        <begin position="18"/>
        <end position="196"/>
    </location>
</feature>
<protein>
    <recommendedName>
        <fullName evidence="5">TIL domain-containing protein</fullName>
    </recommendedName>
</protein>
<keyword evidence="4" id="KW-0732">Signal</keyword>
<reference evidence="6 7" key="1">
    <citation type="submission" date="2023-08" db="EMBL/GenBank/DDBJ databases">
        <title>A Necator americanus chromosomal reference genome.</title>
        <authorList>
            <person name="Ilik V."/>
            <person name="Petrzelkova K.J."/>
            <person name="Pardy F."/>
            <person name="Fuh T."/>
            <person name="Niatou-Singa F.S."/>
            <person name="Gouil Q."/>
            <person name="Baker L."/>
            <person name="Ritchie M.E."/>
            <person name="Jex A.R."/>
            <person name="Gazzola D."/>
            <person name="Li H."/>
            <person name="Toshio Fujiwara R."/>
            <person name="Zhan B."/>
            <person name="Aroian R.V."/>
            <person name="Pafco B."/>
            <person name="Schwarz E.M."/>
        </authorList>
    </citation>
    <scope>NUCLEOTIDE SEQUENCE [LARGE SCALE GENOMIC DNA]</scope>
    <source>
        <strain evidence="6 7">Aroian</strain>
        <tissue evidence="6">Whole animal</tissue>
    </source>
</reference>
<comment type="caution">
    <text evidence="6">The sequence shown here is derived from an EMBL/GenBank/DDBJ whole genome shotgun (WGS) entry which is preliminary data.</text>
</comment>
<name>A0ABR1E831_NECAM</name>
<dbReference type="SUPFAM" id="SSF57567">
    <property type="entry name" value="Serine protease inhibitors"/>
    <property type="match status" value="2"/>
</dbReference>
<dbReference type="EMBL" id="JAVFWL010000005">
    <property type="protein sequence ID" value="KAK6758176.1"/>
    <property type="molecule type" value="Genomic_DNA"/>
</dbReference>
<dbReference type="PANTHER" id="PTHR23259:SF70">
    <property type="entry name" value="ACCESSORY GLAND PROTEIN ACP62F-RELATED"/>
    <property type="match status" value="1"/>
</dbReference>
<dbReference type="Gene3D" id="2.10.25.10">
    <property type="entry name" value="Laminin"/>
    <property type="match status" value="2"/>
</dbReference>
<evidence type="ECO:0000313" key="6">
    <source>
        <dbReference type="EMBL" id="KAK6758176.1"/>
    </source>
</evidence>
<evidence type="ECO:0000256" key="4">
    <source>
        <dbReference type="SAM" id="SignalP"/>
    </source>
</evidence>
<dbReference type="InterPro" id="IPR002919">
    <property type="entry name" value="TIL_dom"/>
</dbReference>
<dbReference type="PANTHER" id="PTHR23259">
    <property type="entry name" value="RIDDLE"/>
    <property type="match status" value="1"/>
</dbReference>
<organism evidence="6 7">
    <name type="scientific">Necator americanus</name>
    <name type="common">Human hookworm</name>
    <dbReference type="NCBI Taxonomy" id="51031"/>
    <lineage>
        <taxon>Eukaryota</taxon>
        <taxon>Metazoa</taxon>
        <taxon>Ecdysozoa</taxon>
        <taxon>Nematoda</taxon>
        <taxon>Chromadorea</taxon>
        <taxon>Rhabditida</taxon>
        <taxon>Rhabditina</taxon>
        <taxon>Rhabditomorpha</taxon>
        <taxon>Strongyloidea</taxon>
        <taxon>Ancylostomatidae</taxon>
        <taxon>Bunostominae</taxon>
        <taxon>Necator</taxon>
    </lineage>
</organism>
<dbReference type="InterPro" id="IPR051368">
    <property type="entry name" value="SerProtInhib-TIL_Domain"/>
</dbReference>
<dbReference type="InterPro" id="IPR036084">
    <property type="entry name" value="Ser_inhib-like_sf"/>
</dbReference>
<evidence type="ECO:0000313" key="7">
    <source>
        <dbReference type="Proteomes" id="UP001303046"/>
    </source>
</evidence>
<keyword evidence="7" id="KW-1185">Reference proteome</keyword>
<gene>
    <name evidence="6" type="primary">Necator_chrV.g20578</name>
    <name evidence="6" type="ORF">RB195_015785</name>
</gene>
<dbReference type="CDD" id="cd19941">
    <property type="entry name" value="TIL"/>
    <property type="match status" value="2"/>
</dbReference>
<keyword evidence="3" id="KW-1015">Disulfide bond</keyword>
<evidence type="ECO:0000259" key="5">
    <source>
        <dbReference type="Pfam" id="PF01826"/>
    </source>
</evidence>
<feature type="signal peptide" evidence="4">
    <location>
        <begin position="1"/>
        <end position="17"/>
    </location>
</feature>
<keyword evidence="1" id="KW-0646">Protease inhibitor</keyword>
<accession>A0ABR1E831</accession>
<proteinExistence type="predicted"/>
<keyword evidence="2" id="KW-0722">Serine protease inhibitor</keyword>
<dbReference type="Proteomes" id="UP001303046">
    <property type="component" value="Unassembled WGS sequence"/>
</dbReference>
<evidence type="ECO:0000256" key="1">
    <source>
        <dbReference type="ARBA" id="ARBA00022690"/>
    </source>
</evidence>
<feature type="domain" description="TIL" evidence="5">
    <location>
        <begin position="117"/>
        <end position="174"/>
    </location>
</feature>
<evidence type="ECO:0000256" key="3">
    <source>
        <dbReference type="ARBA" id="ARBA00023157"/>
    </source>
</evidence>
<feature type="domain" description="TIL" evidence="5">
    <location>
        <begin position="60"/>
        <end position="111"/>
    </location>
</feature>
<dbReference type="Pfam" id="PF01826">
    <property type="entry name" value="TIL"/>
    <property type="match status" value="2"/>
</dbReference>
<sequence length="196" mass="21988">MSIILILVFACFYRISAEHLMSSSGCRGHSILFIAAVNIRDQQQETIQQETLSSDVSMKCPRNEQLSRCGTACEPSCLRPAPEVCIEECFLDGCRCKPGFFRNFRNECVRSCAGEPCGPNMERLGCGLPESCEPVCTPVKNLKCRMRCIRNGCQCKPGYIRNFPGGDCIPVRHCKSRVSVIDDHKMLHRPTNENFT</sequence>